<dbReference type="PANTHER" id="PTHR34148:SF1">
    <property type="entry name" value="ADENOSYLCOBINAMIDE-GDP RIBAZOLETRANSFERASE"/>
    <property type="match status" value="1"/>
</dbReference>
<feature type="region of interest" description="Disordered" evidence="20">
    <location>
        <begin position="1"/>
        <end position="34"/>
    </location>
</feature>
<keyword evidence="12 19" id="KW-1133">Transmembrane helix</keyword>
<keyword evidence="10 19" id="KW-0812">Transmembrane</keyword>
<dbReference type="Proteomes" id="UP001500653">
    <property type="component" value="Unassembled WGS sequence"/>
</dbReference>
<feature type="transmembrane region" description="Helical" evidence="19">
    <location>
        <begin position="95"/>
        <end position="112"/>
    </location>
</feature>
<keyword evidence="7 19" id="KW-1003">Cell membrane</keyword>
<evidence type="ECO:0000256" key="4">
    <source>
        <dbReference type="ARBA" id="ARBA00010561"/>
    </source>
</evidence>
<proteinExistence type="inferred from homology"/>
<organism evidence="21 22">
    <name type="scientific">Prauserella halophila</name>
    <dbReference type="NCBI Taxonomy" id="185641"/>
    <lineage>
        <taxon>Bacteria</taxon>
        <taxon>Bacillati</taxon>
        <taxon>Actinomycetota</taxon>
        <taxon>Actinomycetes</taxon>
        <taxon>Pseudonocardiales</taxon>
        <taxon>Pseudonocardiaceae</taxon>
        <taxon>Prauserella</taxon>
    </lineage>
</organism>
<evidence type="ECO:0000256" key="19">
    <source>
        <dbReference type="HAMAP-Rule" id="MF_00719"/>
    </source>
</evidence>
<keyword evidence="22" id="KW-1185">Reference proteome</keyword>
<evidence type="ECO:0000256" key="15">
    <source>
        <dbReference type="ARBA" id="ARBA00032605"/>
    </source>
</evidence>
<evidence type="ECO:0000313" key="21">
    <source>
        <dbReference type="EMBL" id="GAA1241243.1"/>
    </source>
</evidence>
<evidence type="ECO:0000256" key="10">
    <source>
        <dbReference type="ARBA" id="ARBA00022692"/>
    </source>
</evidence>
<evidence type="ECO:0000256" key="2">
    <source>
        <dbReference type="ARBA" id="ARBA00004651"/>
    </source>
</evidence>
<comment type="caution">
    <text evidence="21">The sequence shown here is derived from an EMBL/GenBank/DDBJ whole genome shotgun (WGS) entry which is preliminary data.</text>
</comment>
<comment type="pathway">
    <text evidence="3 19">Cofactor biosynthesis; adenosylcobalamin biosynthesis; adenosylcobalamin from cob(II)yrinate a,c-diamide: step 7/7.</text>
</comment>
<feature type="transmembrane region" description="Helical" evidence="19">
    <location>
        <begin position="237"/>
        <end position="257"/>
    </location>
</feature>
<evidence type="ECO:0000256" key="11">
    <source>
        <dbReference type="ARBA" id="ARBA00022842"/>
    </source>
</evidence>
<dbReference type="PANTHER" id="PTHR34148">
    <property type="entry name" value="ADENOSYLCOBINAMIDE-GDP RIBAZOLETRANSFERASE"/>
    <property type="match status" value="1"/>
</dbReference>
<keyword evidence="9 19" id="KW-0808">Transferase</keyword>
<comment type="catalytic activity">
    <reaction evidence="18 19">
        <text>alpha-ribazole 5'-phosphate + adenosylcob(III)inamide-GDP = adenosylcob(III)alamin 5'-phosphate + GMP + H(+)</text>
        <dbReference type="Rhea" id="RHEA:23560"/>
        <dbReference type="ChEBI" id="CHEBI:15378"/>
        <dbReference type="ChEBI" id="CHEBI:57918"/>
        <dbReference type="ChEBI" id="CHEBI:58115"/>
        <dbReference type="ChEBI" id="CHEBI:60487"/>
        <dbReference type="ChEBI" id="CHEBI:60493"/>
        <dbReference type="EC" id="2.7.8.26"/>
    </reaction>
</comment>
<keyword evidence="13 19" id="KW-0472">Membrane</keyword>
<dbReference type="EC" id="2.7.8.26" evidence="5 19"/>
<dbReference type="EMBL" id="BAAALN010000006">
    <property type="protein sequence ID" value="GAA1241243.1"/>
    <property type="molecule type" value="Genomic_DNA"/>
</dbReference>
<comment type="function">
    <text evidence="14 19">Joins adenosylcobinamide-GDP and alpha-ribazole to generate adenosylcobalamin (Ado-cobalamin). Also synthesizes adenosylcobalamin 5'-phosphate from adenosylcobinamide-GDP and alpha-ribazole 5'-phosphate.</text>
</comment>
<evidence type="ECO:0000256" key="12">
    <source>
        <dbReference type="ARBA" id="ARBA00022989"/>
    </source>
</evidence>
<evidence type="ECO:0000256" key="20">
    <source>
        <dbReference type="SAM" id="MobiDB-lite"/>
    </source>
</evidence>
<feature type="compositionally biased region" description="Basic and acidic residues" evidence="20">
    <location>
        <begin position="1"/>
        <end position="17"/>
    </location>
</feature>
<keyword evidence="8 19" id="KW-0169">Cobalamin biosynthesis</keyword>
<comment type="catalytic activity">
    <reaction evidence="17 19">
        <text>alpha-ribazole + adenosylcob(III)inamide-GDP = adenosylcob(III)alamin + GMP + H(+)</text>
        <dbReference type="Rhea" id="RHEA:16049"/>
        <dbReference type="ChEBI" id="CHEBI:10329"/>
        <dbReference type="ChEBI" id="CHEBI:15378"/>
        <dbReference type="ChEBI" id="CHEBI:18408"/>
        <dbReference type="ChEBI" id="CHEBI:58115"/>
        <dbReference type="ChEBI" id="CHEBI:60487"/>
        <dbReference type="EC" id="2.7.8.26"/>
    </reaction>
</comment>
<feature type="transmembrane region" description="Helical" evidence="19">
    <location>
        <begin position="68"/>
        <end position="89"/>
    </location>
</feature>
<evidence type="ECO:0000256" key="14">
    <source>
        <dbReference type="ARBA" id="ARBA00025228"/>
    </source>
</evidence>
<evidence type="ECO:0000256" key="18">
    <source>
        <dbReference type="ARBA" id="ARBA00049504"/>
    </source>
</evidence>
<evidence type="ECO:0000256" key="7">
    <source>
        <dbReference type="ARBA" id="ARBA00022475"/>
    </source>
</evidence>
<dbReference type="HAMAP" id="MF_00719">
    <property type="entry name" value="CobS"/>
    <property type="match status" value="1"/>
</dbReference>
<comment type="subcellular location">
    <subcellularLocation>
        <location evidence="2 19">Cell membrane</location>
        <topology evidence="2 19">Multi-pass membrane protein</topology>
    </subcellularLocation>
</comment>
<name>A0ABP4GXP1_9PSEU</name>
<evidence type="ECO:0000256" key="9">
    <source>
        <dbReference type="ARBA" id="ARBA00022679"/>
    </source>
</evidence>
<dbReference type="Pfam" id="PF02654">
    <property type="entry name" value="CobS"/>
    <property type="match status" value="1"/>
</dbReference>
<comment type="cofactor">
    <cofactor evidence="1 19">
        <name>Mg(2+)</name>
        <dbReference type="ChEBI" id="CHEBI:18420"/>
    </cofactor>
</comment>
<evidence type="ECO:0000256" key="3">
    <source>
        <dbReference type="ARBA" id="ARBA00004663"/>
    </source>
</evidence>
<accession>A0ABP4GXP1</accession>
<evidence type="ECO:0000313" key="22">
    <source>
        <dbReference type="Proteomes" id="UP001500653"/>
    </source>
</evidence>
<evidence type="ECO:0000256" key="1">
    <source>
        <dbReference type="ARBA" id="ARBA00001946"/>
    </source>
</evidence>
<protein>
    <recommendedName>
        <fullName evidence="6 19">Adenosylcobinamide-GDP ribazoletransferase</fullName>
        <ecNumber evidence="5 19">2.7.8.26</ecNumber>
    </recommendedName>
    <alternativeName>
        <fullName evidence="16 19">Cobalamin synthase</fullName>
    </alternativeName>
    <alternativeName>
        <fullName evidence="15 19">Cobalamin-5'-phosphate synthase</fullName>
    </alternativeName>
</protein>
<gene>
    <name evidence="19" type="primary">cobS</name>
    <name evidence="21" type="ORF">GCM10009676_27850</name>
</gene>
<reference evidence="22" key="1">
    <citation type="journal article" date="2019" name="Int. J. Syst. Evol. Microbiol.">
        <title>The Global Catalogue of Microorganisms (GCM) 10K type strain sequencing project: providing services to taxonomists for standard genome sequencing and annotation.</title>
        <authorList>
            <consortium name="The Broad Institute Genomics Platform"/>
            <consortium name="The Broad Institute Genome Sequencing Center for Infectious Disease"/>
            <person name="Wu L."/>
            <person name="Ma J."/>
        </authorList>
    </citation>
    <scope>NUCLEOTIDE SEQUENCE [LARGE SCALE GENOMIC DNA]</scope>
    <source>
        <strain evidence="22">JCM 13023</strain>
    </source>
</reference>
<sequence>MAEHEPAAHEPTAHEPAADPGSGDGPPSGGDPALGRAAADGLRMAFGTLTALPVPAPRTVDRRVAGTAMTAAPLAGLALAVAAGLVVWLGRLLGLPAFVVAALALATLALATRGLHLDGLADTADGLSASYDRDRALDIMRRGDAGPTGVATLLLVLLVQTGALAGVVAAGGGVTAVVVAVVASRVVLPLCCTRFVPSARPEGLGAAVSGAVPVTVAAAVALTVASLSVLAGFDPAVAWWQGPVAVLTGWAAAGVLLRRCVRRLGGSTGDVLGGGVEIALATTLLVLSI</sequence>
<evidence type="ECO:0000256" key="5">
    <source>
        <dbReference type="ARBA" id="ARBA00013200"/>
    </source>
</evidence>
<evidence type="ECO:0000256" key="8">
    <source>
        <dbReference type="ARBA" id="ARBA00022573"/>
    </source>
</evidence>
<keyword evidence="11 19" id="KW-0460">Magnesium</keyword>
<dbReference type="InterPro" id="IPR003805">
    <property type="entry name" value="CobS"/>
</dbReference>
<evidence type="ECO:0000256" key="6">
    <source>
        <dbReference type="ARBA" id="ARBA00015850"/>
    </source>
</evidence>
<comment type="similarity">
    <text evidence="4 19">Belongs to the CobS family.</text>
</comment>
<feature type="transmembrane region" description="Helical" evidence="19">
    <location>
        <begin position="208"/>
        <end position="231"/>
    </location>
</feature>
<evidence type="ECO:0000256" key="17">
    <source>
        <dbReference type="ARBA" id="ARBA00048623"/>
    </source>
</evidence>
<evidence type="ECO:0000256" key="16">
    <source>
        <dbReference type="ARBA" id="ARBA00032853"/>
    </source>
</evidence>
<evidence type="ECO:0000256" key="13">
    <source>
        <dbReference type="ARBA" id="ARBA00023136"/>
    </source>
</evidence>